<dbReference type="Gene3D" id="3.40.50.300">
    <property type="entry name" value="P-loop containing nucleotide triphosphate hydrolases"/>
    <property type="match status" value="1"/>
</dbReference>
<proteinExistence type="predicted"/>
<evidence type="ECO:0000259" key="1">
    <source>
        <dbReference type="Pfam" id="PF13401"/>
    </source>
</evidence>
<evidence type="ECO:0000313" key="2">
    <source>
        <dbReference type="EMBL" id="NMP24697.1"/>
    </source>
</evidence>
<organism evidence="2 3">
    <name type="scientific">Sulfobacillus harzensis</name>
    <dbReference type="NCBI Taxonomy" id="2729629"/>
    <lineage>
        <taxon>Bacteria</taxon>
        <taxon>Bacillati</taxon>
        <taxon>Bacillota</taxon>
        <taxon>Clostridia</taxon>
        <taxon>Eubacteriales</taxon>
        <taxon>Clostridiales Family XVII. Incertae Sedis</taxon>
        <taxon>Sulfobacillus</taxon>
    </lineage>
</organism>
<dbReference type="SUPFAM" id="SSF52540">
    <property type="entry name" value="P-loop containing nucleoside triphosphate hydrolases"/>
    <property type="match status" value="1"/>
</dbReference>
<dbReference type="CDD" id="cd00009">
    <property type="entry name" value="AAA"/>
    <property type="match status" value="1"/>
</dbReference>
<dbReference type="AlphaFoldDB" id="A0A7Y0L821"/>
<dbReference type="RefSeq" id="WP_169102905.1">
    <property type="nucleotide sequence ID" value="NZ_JABBVZ010000137.1"/>
</dbReference>
<sequence>MSLNYWGFTRAPFTKELPIEDYFPSTQFRELAARLHLMVEGRLFGVVTGEVGSGKSSAVRYLASQLDPTSHPVFYVAESQLTPFDFYSQILEAAGVTMPFHRSQTRRQFVLLMTDLWQHQHKAPVIIIDEGQGLPARMLDELRFVLNTAMDALTPFTCILVGQPDLRVTLRLKAFEAIYQRVGLRFHLRGLDEGETASYVSHHLQKAGGAPGLFTPSALKLLASQSRGLPRIINHLATGALWDAESQGLRVVDEPQMQRAVSDWRDDV</sequence>
<keyword evidence="3" id="KW-1185">Reference proteome</keyword>
<dbReference type="InterPro" id="IPR027417">
    <property type="entry name" value="P-loop_NTPase"/>
</dbReference>
<dbReference type="GO" id="GO:0016887">
    <property type="term" value="F:ATP hydrolysis activity"/>
    <property type="evidence" value="ECO:0007669"/>
    <property type="project" value="InterPro"/>
</dbReference>
<evidence type="ECO:0000313" key="3">
    <source>
        <dbReference type="Proteomes" id="UP000533476"/>
    </source>
</evidence>
<dbReference type="PANTHER" id="PTHR35894">
    <property type="entry name" value="GENERAL SECRETION PATHWAY PROTEIN A-RELATED"/>
    <property type="match status" value="1"/>
</dbReference>
<dbReference type="InterPro" id="IPR052026">
    <property type="entry name" value="ExeA_AAA_ATPase_DNA-bind"/>
</dbReference>
<reference evidence="2 3" key="1">
    <citation type="submission" date="2020-04" db="EMBL/GenBank/DDBJ databases">
        <authorList>
            <person name="Zhang R."/>
            <person name="Schippers A."/>
        </authorList>
    </citation>
    <scope>NUCLEOTIDE SEQUENCE [LARGE SCALE GENOMIC DNA]</scope>
    <source>
        <strain evidence="2 3">DSM 109850</strain>
    </source>
</reference>
<dbReference type="PANTHER" id="PTHR35894:SF1">
    <property type="entry name" value="PHOSPHORIBULOKINASE _ URIDINE KINASE FAMILY"/>
    <property type="match status" value="1"/>
</dbReference>
<comment type="caution">
    <text evidence="2">The sequence shown here is derived from an EMBL/GenBank/DDBJ whole genome shotgun (WGS) entry which is preliminary data.</text>
</comment>
<dbReference type="Proteomes" id="UP000533476">
    <property type="component" value="Unassembled WGS sequence"/>
</dbReference>
<dbReference type="Pfam" id="PF13401">
    <property type="entry name" value="AAA_22"/>
    <property type="match status" value="1"/>
</dbReference>
<gene>
    <name evidence="2" type="ORF">HIJ39_20525</name>
</gene>
<dbReference type="InterPro" id="IPR049945">
    <property type="entry name" value="AAA_22"/>
</dbReference>
<protein>
    <submittedName>
        <fullName evidence="2">AAA family ATPase</fullName>
    </submittedName>
</protein>
<feature type="domain" description="ORC1/DEAH AAA+ ATPase" evidence="1">
    <location>
        <begin position="41"/>
        <end position="167"/>
    </location>
</feature>
<accession>A0A7Y0L821</accession>
<name>A0A7Y0L821_9FIRM</name>
<dbReference type="EMBL" id="JABBVZ010000137">
    <property type="protein sequence ID" value="NMP24697.1"/>
    <property type="molecule type" value="Genomic_DNA"/>
</dbReference>